<sequence>MNNLVRFFQNDIFNLAVKLENGEWVFDAERVARCLGIIGVSTKSGGKEYSWIRWERVNEYLGGFQPQLGEIKKGDFIPEPAVYKLAFKASNEIAEKFQDWLAIDVLPQLRETGKYEDNNVINLDEKLEKLKMEQLQLEFTMNRLKVSKASEVKMIKDFNISQGLSVAYLPEYVDEEIGRSATELLKKFNLPHTIRKFNKIMIENRFMEERTTKSTNKQGYKGYKVLIGQGLKYGKNVISSRGTEKETQPLYFESSFLELVELLSSLQGVM</sequence>
<dbReference type="OrthoDB" id="9812611at2"/>
<evidence type="ECO:0000313" key="2">
    <source>
        <dbReference type="EMBL" id="APM37374.1"/>
    </source>
</evidence>
<organism evidence="2 3">
    <name type="scientific">Clostridium kluyveri</name>
    <dbReference type="NCBI Taxonomy" id="1534"/>
    <lineage>
        <taxon>Bacteria</taxon>
        <taxon>Bacillati</taxon>
        <taxon>Bacillota</taxon>
        <taxon>Clostridia</taxon>
        <taxon>Eubacteriales</taxon>
        <taxon>Clostridiaceae</taxon>
        <taxon>Clostridium</taxon>
    </lineage>
</organism>
<evidence type="ECO:0000259" key="1">
    <source>
        <dbReference type="PROSITE" id="PS51750"/>
    </source>
</evidence>
<reference evidence="2 3" key="1">
    <citation type="submission" date="2016-12" db="EMBL/GenBank/DDBJ databases">
        <title>Complete genome sequence of Clostridium kluyveri JZZ isolated from the pit mud of a Chinese flavor liquor-making factory.</title>
        <authorList>
            <person name="Wang Y."/>
        </authorList>
    </citation>
    <scope>NUCLEOTIDE SEQUENCE [LARGE SCALE GENOMIC DNA]</scope>
    <source>
        <strain evidence="2 3">JZZ</strain>
    </source>
</reference>
<dbReference type="RefSeq" id="WP_073537094.1">
    <property type="nucleotide sequence ID" value="NZ_CP018335.1"/>
</dbReference>
<feature type="domain" description="Bro-N" evidence="1">
    <location>
        <begin position="1"/>
        <end position="113"/>
    </location>
</feature>
<proteinExistence type="predicted"/>
<dbReference type="Pfam" id="PF02498">
    <property type="entry name" value="Bro-N"/>
    <property type="match status" value="1"/>
</dbReference>
<gene>
    <name evidence="2" type="ORF">BS101_00620</name>
</gene>
<dbReference type="EMBL" id="CP018335">
    <property type="protein sequence ID" value="APM37374.1"/>
    <property type="molecule type" value="Genomic_DNA"/>
</dbReference>
<dbReference type="InterPro" id="IPR003497">
    <property type="entry name" value="BRO_N_domain"/>
</dbReference>
<dbReference type="SMART" id="SM01040">
    <property type="entry name" value="Bro-N"/>
    <property type="match status" value="1"/>
</dbReference>
<accession>A0A1L5F300</accession>
<name>A0A1L5F300_CLOKL</name>
<protein>
    <recommendedName>
        <fullName evidence="1">Bro-N domain-containing protein</fullName>
    </recommendedName>
</protein>
<dbReference type="AlphaFoldDB" id="A0A1L5F300"/>
<evidence type="ECO:0000313" key="3">
    <source>
        <dbReference type="Proteomes" id="UP000184604"/>
    </source>
</evidence>
<dbReference type="Proteomes" id="UP000184604">
    <property type="component" value="Chromosome"/>
</dbReference>
<dbReference type="PROSITE" id="PS51750">
    <property type="entry name" value="BRO_N"/>
    <property type="match status" value="1"/>
</dbReference>